<keyword evidence="3" id="KW-1185">Reference proteome</keyword>
<proteinExistence type="predicted"/>
<dbReference type="AlphaFoldDB" id="A0A3N0XRR8"/>
<name>A0A3N0XRR8_ANAGA</name>
<organism evidence="2 3">
    <name type="scientific">Anabarilius grahami</name>
    <name type="common">Kanglang fish</name>
    <name type="synonym">Barilius grahami</name>
    <dbReference type="NCBI Taxonomy" id="495550"/>
    <lineage>
        <taxon>Eukaryota</taxon>
        <taxon>Metazoa</taxon>
        <taxon>Chordata</taxon>
        <taxon>Craniata</taxon>
        <taxon>Vertebrata</taxon>
        <taxon>Euteleostomi</taxon>
        <taxon>Actinopterygii</taxon>
        <taxon>Neopterygii</taxon>
        <taxon>Teleostei</taxon>
        <taxon>Ostariophysi</taxon>
        <taxon>Cypriniformes</taxon>
        <taxon>Xenocyprididae</taxon>
        <taxon>Xenocypridinae</taxon>
        <taxon>Xenocypridinae incertae sedis</taxon>
        <taxon>Anabarilius</taxon>
    </lineage>
</organism>
<protein>
    <submittedName>
        <fullName evidence="2">Uncharacterized protein</fullName>
    </submittedName>
</protein>
<evidence type="ECO:0000313" key="2">
    <source>
        <dbReference type="EMBL" id="ROI84193.1"/>
    </source>
</evidence>
<sequence length="98" mass="10740">MIYQINALIIRQLRAPTPKAALNNLPESLTPSHGGATCKITWKMKDLQQNTLCTGSNSSASHEPGQDGPPPAFHSQPRLMAVRFRAANSRLSRNNPLH</sequence>
<dbReference type="EMBL" id="RJVU01067363">
    <property type="protein sequence ID" value="ROI84193.1"/>
    <property type="molecule type" value="Genomic_DNA"/>
</dbReference>
<reference evidence="2 3" key="1">
    <citation type="submission" date="2018-10" db="EMBL/GenBank/DDBJ databases">
        <title>Genome assembly for a Yunnan-Guizhou Plateau 3E fish, Anabarilius grahami (Regan), and its evolutionary and genetic applications.</title>
        <authorList>
            <person name="Jiang W."/>
        </authorList>
    </citation>
    <scope>NUCLEOTIDE SEQUENCE [LARGE SCALE GENOMIC DNA]</scope>
    <source>
        <strain evidence="2">AG-KIZ</strain>
        <tissue evidence="2">Muscle</tissue>
    </source>
</reference>
<feature type="compositionally biased region" description="Polar residues" evidence="1">
    <location>
        <begin position="52"/>
        <end position="61"/>
    </location>
</feature>
<dbReference type="Proteomes" id="UP000281406">
    <property type="component" value="Unassembled WGS sequence"/>
</dbReference>
<gene>
    <name evidence="2" type="ORF">DPX16_19965</name>
</gene>
<accession>A0A3N0XRR8</accession>
<feature type="region of interest" description="Disordered" evidence="1">
    <location>
        <begin position="52"/>
        <end position="76"/>
    </location>
</feature>
<evidence type="ECO:0000256" key="1">
    <source>
        <dbReference type="SAM" id="MobiDB-lite"/>
    </source>
</evidence>
<comment type="caution">
    <text evidence="2">The sequence shown here is derived from an EMBL/GenBank/DDBJ whole genome shotgun (WGS) entry which is preliminary data.</text>
</comment>
<evidence type="ECO:0000313" key="3">
    <source>
        <dbReference type="Proteomes" id="UP000281406"/>
    </source>
</evidence>